<name>A0A2P6S553_ROSCH</name>
<evidence type="ECO:0000256" key="8">
    <source>
        <dbReference type="ARBA" id="ARBA00023163"/>
    </source>
</evidence>
<dbReference type="AlphaFoldDB" id="A0A2P6S553"/>
<dbReference type="OMA" id="ACIEMIV"/>
<keyword evidence="7" id="KW-0238">DNA-binding</keyword>
<keyword evidence="6" id="KW-0805">Transcription regulation</keyword>
<dbReference type="SUPFAM" id="SSF53098">
    <property type="entry name" value="Ribonuclease H-like"/>
    <property type="match status" value="1"/>
</dbReference>
<keyword evidence="3" id="KW-0479">Metal-binding</keyword>
<feature type="domain" description="BED-type" evidence="12">
    <location>
        <begin position="84"/>
        <end position="157"/>
    </location>
</feature>
<keyword evidence="5" id="KW-0862">Zinc</keyword>
<comment type="caution">
    <text evidence="13">The sequence shown here is derived from an EMBL/GenBank/DDBJ whole genome shotgun (WGS) entry which is preliminary data.</text>
</comment>
<sequence length="808" mass="90986">MMARGKKGVARPHPTASGLEDSSTATSPSAHLQIEALPPENSIQQATTDSNQHVPTSASDKAASEVPTPTTQSDPSNPVSSSIVKRSFVWEHFKEYDKVVKGKDAEGNDIDIVKKRAHCIHCPRGKIGDFAAESSKNGTSGMIRHINQFCRYYPKNVSKSQRVLVGDKSLGNKLTAVAYDQDDYVDACIEMIVMDELPFSFVEKKGFNRFCARVCPLFKIPSRRKLVRKFLSIYEAQKKELSKIIKDYRVCLTTDTWTSLQNINYMVLTAHFIDVDWKMHKRVINFCVIQNHQGATIGRLIESCLLQWDIEKVLTITVDNASANKSALEWLTSQMNRCSSYKTVLGGKYMHVRCTAHITNLIVGHGLKRLQKSVLAIRNAAKYVRSSPNRLDSFRKAVEKEKLPLTGLVCLDVPTRWNSTYLMLEAALKFKTAFARMKDDGDELYVGYFKEPEEEYDEEGNVVPSKNKRNRVGPPEKPDWDKARIFVDLLRVFYDVTLRVSASLHPTVHTTFHDVVTIERNIENIFIAPLDFSDTENVLTDMAANMRSKFLKYYGGFTDLNHLVIVGLVLDARFKLRNYTHSLKEEGMEDVDVQSRTDDIRSLLMALYDEYVPIVDGGRHMHRHPSPTSSSSTITSRSGNTRGGVRGQLLNSWRKVVQESEEAVMAHEVDQYLNAPLEFVEDEEDGFDILCWWKINGPKFPVMAAIARDVLAIQTSTVASESAFSTGGRVIDAFRSSLTPKTVEALICMQNWLLGDDIAQEEDEPTIENTEFYEQAEKDHESTASSRNTRPTIPKPKGKGKAAMVNLG</sequence>
<dbReference type="PANTHER" id="PTHR46481">
    <property type="entry name" value="ZINC FINGER BED DOMAIN-CONTAINING PROTEIN 4"/>
    <property type="match status" value="1"/>
</dbReference>
<feature type="compositionally biased region" description="Low complexity" evidence="11">
    <location>
        <begin position="626"/>
        <end position="638"/>
    </location>
</feature>
<keyword evidence="14" id="KW-1185">Reference proteome</keyword>
<dbReference type="GO" id="GO:0005634">
    <property type="term" value="C:nucleus"/>
    <property type="evidence" value="ECO:0007669"/>
    <property type="project" value="UniProtKB-SubCell"/>
</dbReference>
<dbReference type="SMART" id="SM00614">
    <property type="entry name" value="ZnF_BED"/>
    <property type="match status" value="1"/>
</dbReference>
<dbReference type="InterPro" id="IPR012337">
    <property type="entry name" value="RNaseH-like_sf"/>
</dbReference>
<dbReference type="InterPro" id="IPR052035">
    <property type="entry name" value="ZnF_BED_domain_contain"/>
</dbReference>
<dbReference type="InterPro" id="IPR008906">
    <property type="entry name" value="HATC_C_dom"/>
</dbReference>
<evidence type="ECO:0000313" key="14">
    <source>
        <dbReference type="Proteomes" id="UP000238479"/>
    </source>
</evidence>
<feature type="region of interest" description="Disordered" evidence="11">
    <location>
        <begin position="773"/>
        <end position="808"/>
    </location>
</feature>
<keyword evidence="8" id="KW-0804">Transcription</keyword>
<dbReference type="InterPro" id="IPR003656">
    <property type="entry name" value="Znf_BED"/>
</dbReference>
<dbReference type="Gramene" id="PRQ53792">
    <property type="protein sequence ID" value="PRQ53792"/>
    <property type="gene ID" value="RchiOBHm_Chr2g0170381"/>
</dbReference>
<evidence type="ECO:0000256" key="2">
    <source>
        <dbReference type="ARBA" id="ARBA00011738"/>
    </source>
</evidence>
<dbReference type="GO" id="GO:0003677">
    <property type="term" value="F:DNA binding"/>
    <property type="evidence" value="ECO:0007669"/>
    <property type="project" value="UniProtKB-KW"/>
</dbReference>
<dbReference type="EMBL" id="PDCK01000040">
    <property type="protein sequence ID" value="PRQ53792.1"/>
    <property type="molecule type" value="Genomic_DNA"/>
</dbReference>
<evidence type="ECO:0000256" key="7">
    <source>
        <dbReference type="ARBA" id="ARBA00023125"/>
    </source>
</evidence>
<feature type="compositionally biased region" description="Basic residues" evidence="11">
    <location>
        <begin position="1"/>
        <end position="10"/>
    </location>
</feature>
<feature type="compositionally biased region" description="Polar residues" evidence="11">
    <location>
        <begin position="67"/>
        <end position="81"/>
    </location>
</feature>
<evidence type="ECO:0000256" key="11">
    <source>
        <dbReference type="SAM" id="MobiDB-lite"/>
    </source>
</evidence>
<dbReference type="GO" id="GO:0008270">
    <property type="term" value="F:zinc ion binding"/>
    <property type="evidence" value="ECO:0007669"/>
    <property type="project" value="UniProtKB-KW"/>
</dbReference>
<proteinExistence type="predicted"/>
<evidence type="ECO:0000256" key="10">
    <source>
        <dbReference type="PROSITE-ProRule" id="PRU00027"/>
    </source>
</evidence>
<evidence type="ECO:0000256" key="4">
    <source>
        <dbReference type="ARBA" id="ARBA00022771"/>
    </source>
</evidence>
<gene>
    <name evidence="13" type="ORF">RchiOBHm_Chr2g0170381</name>
</gene>
<reference evidence="13 14" key="1">
    <citation type="journal article" date="2018" name="Nat. Genet.">
        <title>The Rosa genome provides new insights in the design of modern roses.</title>
        <authorList>
            <person name="Bendahmane M."/>
        </authorList>
    </citation>
    <scope>NUCLEOTIDE SEQUENCE [LARGE SCALE GENOMIC DNA]</scope>
    <source>
        <strain evidence="14">cv. Old Blush</strain>
    </source>
</reference>
<evidence type="ECO:0000256" key="3">
    <source>
        <dbReference type="ARBA" id="ARBA00022723"/>
    </source>
</evidence>
<evidence type="ECO:0000313" key="13">
    <source>
        <dbReference type="EMBL" id="PRQ53792.1"/>
    </source>
</evidence>
<dbReference type="Pfam" id="PF14372">
    <property type="entry name" value="hAT-like_RNase-H"/>
    <property type="match status" value="1"/>
</dbReference>
<dbReference type="PANTHER" id="PTHR46481:SF7">
    <property type="entry name" value="ZINC FINGER BED DOMAIN-CONTAINING PROTEIN RICESLEEPER 2-LIKE"/>
    <property type="match status" value="1"/>
</dbReference>
<feature type="compositionally biased region" description="Polar residues" evidence="11">
    <location>
        <begin position="41"/>
        <end position="59"/>
    </location>
</feature>
<evidence type="ECO:0000256" key="5">
    <source>
        <dbReference type="ARBA" id="ARBA00022833"/>
    </source>
</evidence>
<dbReference type="PROSITE" id="PS50808">
    <property type="entry name" value="ZF_BED"/>
    <property type="match status" value="1"/>
</dbReference>
<evidence type="ECO:0000256" key="6">
    <source>
        <dbReference type="ARBA" id="ARBA00023015"/>
    </source>
</evidence>
<accession>A0A2P6S553</accession>
<comment type="subunit">
    <text evidence="2">Homodimer.</text>
</comment>
<evidence type="ECO:0000256" key="9">
    <source>
        <dbReference type="ARBA" id="ARBA00023242"/>
    </source>
</evidence>
<feature type="region of interest" description="Disordered" evidence="11">
    <location>
        <begin position="457"/>
        <end position="476"/>
    </location>
</feature>
<evidence type="ECO:0000259" key="12">
    <source>
        <dbReference type="PROSITE" id="PS50808"/>
    </source>
</evidence>
<dbReference type="SUPFAM" id="SSF140996">
    <property type="entry name" value="Hermes dimerisation domain"/>
    <property type="match status" value="1"/>
</dbReference>
<dbReference type="InterPro" id="IPR025525">
    <property type="entry name" value="hAT-like_transposase_RNase-H"/>
</dbReference>
<dbReference type="Proteomes" id="UP000238479">
    <property type="component" value="Chromosome 2"/>
</dbReference>
<feature type="region of interest" description="Disordered" evidence="11">
    <location>
        <begin position="620"/>
        <end position="646"/>
    </location>
</feature>
<dbReference type="GO" id="GO:0046983">
    <property type="term" value="F:protein dimerization activity"/>
    <property type="evidence" value="ECO:0007669"/>
    <property type="project" value="InterPro"/>
</dbReference>
<organism evidence="13 14">
    <name type="scientific">Rosa chinensis</name>
    <name type="common">China rose</name>
    <dbReference type="NCBI Taxonomy" id="74649"/>
    <lineage>
        <taxon>Eukaryota</taxon>
        <taxon>Viridiplantae</taxon>
        <taxon>Streptophyta</taxon>
        <taxon>Embryophyta</taxon>
        <taxon>Tracheophyta</taxon>
        <taxon>Spermatophyta</taxon>
        <taxon>Magnoliopsida</taxon>
        <taxon>eudicotyledons</taxon>
        <taxon>Gunneridae</taxon>
        <taxon>Pentapetalae</taxon>
        <taxon>rosids</taxon>
        <taxon>fabids</taxon>
        <taxon>Rosales</taxon>
        <taxon>Rosaceae</taxon>
        <taxon>Rosoideae</taxon>
        <taxon>Rosoideae incertae sedis</taxon>
        <taxon>Rosa</taxon>
    </lineage>
</organism>
<comment type="subcellular location">
    <subcellularLocation>
        <location evidence="1">Nucleus</location>
    </subcellularLocation>
</comment>
<dbReference type="Pfam" id="PF05699">
    <property type="entry name" value="Dimer_Tnp_hAT"/>
    <property type="match status" value="1"/>
</dbReference>
<feature type="compositionally biased region" description="Polar residues" evidence="11">
    <location>
        <begin position="20"/>
        <end position="30"/>
    </location>
</feature>
<protein>
    <submittedName>
        <fullName evidence="13">Putative transcription factor/ chromatin remodeling BED-type(Zn) family</fullName>
    </submittedName>
</protein>
<keyword evidence="9" id="KW-0539">Nucleus</keyword>
<feature type="region of interest" description="Disordered" evidence="11">
    <location>
        <begin position="1"/>
        <end position="81"/>
    </location>
</feature>
<evidence type="ECO:0000256" key="1">
    <source>
        <dbReference type="ARBA" id="ARBA00004123"/>
    </source>
</evidence>
<keyword evidence="4 10" id="KW-0863">Zinc-finger</keyword>